<name>A4CQ61_ROBBH</name>
<dbReference type="RefSeq" id="WP_015755582.1">
    <property type="nucleotide sequence ID" value="NC_013222.1"/>
</dbReference>
<sequence>MDDKKQDAYYRKILRESAMERAPEGFTGSVMDRVRAEKVLPPTSPLIGRRAWLGIAAAALVLVVLGVSVPPGELVRPRLLETLADRTAALQLPAMQFPDVPVTYVYGAIFLLVFACCQLAWIKRYFENRLYN</sequence>
<dbReference type="AlphaFoldDB" id="A4CQ61"/>
<organism evidence="2 3">
    <name type="scientific">Robiginitalea biformata (strain ATCC BAA-864 / DSM 15991 / KCTC 12146 / HTCC2501)</name>
    <dbReference type="NCBI Taxonomy" id="313596"/>
    <lineage>
        <taxon>Bacteria</taxon>
        <taxon>Pseudomonadati</taxon>
        <taxon>Bacteroidota</taxon>
        <taxon>Flavobacteriia</taxon>
        <taxon>Flavobacteriales</taxon>
        <taxon>Flavobacteriaceae</taxon>
        <taxon>Robiginitalea</taxon>
    </lineage>
</organism>
<keyword evidence="1" id="KW-0812">Transmembrane</keyword>
<feature type="transmembrane region" description="Helical" evidence="1">
    <location>
        <begin position="103"/>
        <end position="122"/>
    </location>
</feature>
<gene>
    <name evidence="2" type="ordered locus">RB2501_01930</name>
</gene>
<reference evidence="2 3" key="1">
    <citation type="journal article" date="2009" name="J. Bacteriol.">
        <title>Complete genome sequence of Robiginitalea biformata HTCC2501.</title>
        <authorList>
            <person name="Oh H.M."/>
            <person name="Giovannoni S.J."/>
            <person name="Lee K."/>
            <person name="Ferriera S."/>
            <person name="Johnson J."/>
            <person name="Cho J.C."/>
        </authorList>
    </citation>
    <scope>NUCLEOTIDE SEQUENCE [LARGE SCALE GENOMIC DNA]</scope>
    <source>
        <strain evidence="3">ATCC BAA-864 / HTCC2501 / KCTC 12146</strain>
    </source>
</reference>
<dbReference type="KEGG" id="rbi:RB2501_01930"/>
<keyword evidence="3" id="KW-1185">Reference proteome</keyword>
<dbReference type="HOGENOM" id="CLU_1915519_0_0_10"/>
<protein>
    <submittedName>
        <fullName evidence="2">Uncharacterized protein</fullName>
    </submittedName>
</protein>
<dbReference type="Proteomes" id="UP000009049">
    <property type="component" value="Chromosome"/>
</dbReference>
<keyword evidence="1" id="KW-1133">Transmembrane helix</keyword>
<accession>A4CQ61</accession>
<dbReference type="EMBL" id="CP001712">
    <property type="protein sequence ID" value="EAR14146.1"/>
    <property type="molecule type" value="Genomic_DNA"/>
</dbReference>
<evidence type="ECO:0000256" key="1">
    <source>
        <dbReference type="SAM" id="Phobius"/>
    </source>
</evidence>
<feature type="transmembrane region" description="Helical" evidence="1">
    <location>
        <begin position="51"/>
        <end position="69"/>
    </location>
</feature>
<proteinExistence type="predicted"/>
<keyword evidence="1" id="KW-0472">Membrane</keyword>
<dbReference type="STRING" id="313596.RB2501_01930"/>
<evidence type="ECO:0000313" key="2">
    <source>
        <dbReference type="EMBL" id="EAR14146.1"/>
    </source>
</evidence>
<evidence type="ECO:0000313" key="3">
    <source>
        <dbReference type="Proteomes" id="UP000009049"/>
    </source>
</evidence>